<sequence>MSSRLLALPAVVMAVAVLAGCAPAAAPLPTPTAVATPLGDKKLGIVDLLETTGPLASFSAAQEAGTELAVRELNEAGGVLGAPVVVWHRTDSAPATLTDAATTLKVDAAIVTANPEAVAALVAPAASAKVAVTAIGTVKNLTTPTASPYPDASAPPSPTGKVTPKPSGKTTALATPVPSSVAPVVTASAQPTHKPGVPATPSEAFVARLKTSNPFLSDFTYGAESYQLVIALALAATVAKDDAGPSLMRGLEQITTGDVVCTDFAECLTVLKDNRAIKYIGPAGRMAYDARVGVVTFGS</sequence>
<evidence type="ECO:0000313" key="2">
    <source>
        <dbReference type="EMBL" id="CAB4904563.1"/>
    </source>
</evidence>
<reference evidence="2" key="1">
    <citation type="submission" date="2020-05" db="EMBL/GenBank/DDBJ databases">
        <authorList>
            <person name="Chiriac C."/>
            <person name="Salcher M."/>
            <person name="Ghai R."/>
            <person name="Kavagutti S V."/>
        </authorList>
    </citation>
    <scope>NUCLEOTIDE SEQUENCE</scope>
</reference>
<dbReference type="Gene3D" id="3.40.50.2300">
    <property type="match status" value="1"/>
</dbReference>
<protein>
    <submittedName>
        <fullName evidence="2">Unannotated protein</fullName>
    </submittedName>
</protein>
<name>A0A6J7GK99_9ZZZZ</name>
<feature type="compositionally biased region" description="Low complexity" evidence="1">
    <location>
        <begin position="143"/>
        <end position="152"/>
    </location>
</feature>
<dbReference type="EMBL" id="CAFBMB010000094">
    <property type="protein sequence ID" value="CAB4904563.1"/>
    <property type="molecule type" value="Genomic_DNA"/>
</dbReference>
<organism evidence="2">
    <name type="scientific">freshwater metagenome</name>
    <dbReference type="NCBI Taxonomy" id="449393"/>
    <lineage>
        <taxon>unclassified sequences</taxon>
        <taxon>metagenomes</taxon>
        <taxon>ecological metagenomes</taxon>
    </lineage>
</organism>
<evidence type="ECO:0000256" key="1">
    <source>
        <dbReference type="SAM" id="MobiDB-lite"/>
    </source>
</evidence>
<dbReference type="PROSITE" id="PS51257">
    <property type="entry name" value="PROKAR_LIPOPROTEIN"/>
    <property type="match status" value="1"/>
</dbReference>
<dbReference type="SUPFAM" id="SSF53822">
    <property type="entry name" value="Periplasmic binding protein-like I"/>
    <property type="match status" value="1"/>
</dbReference>
<accession>A0A6J7GK99</accession>
<proteinExistence type="predicted"/>
<dbReference type="AlphaFoldDB" id="A0A6J7GK99"/>
<gene>
    <name evidence="2" type="ORF">UFOPK3516_01114</name>
</gene>
<dbReference type="InterPro" id="IPR028082">
    <property type="entry name" value="Peripla_BP_I"/>
</dbReference>
<feature type="region of interest" description="Disordered" evidence="1">
    <location>
        <begin position="143"/>
        <end position="175"/>
    </location>
</feature>